<dbReference type="Gene3D" id="3.40.50.150">
    <property type="entry name" value="Vaccinia Virus protein VP39"/>
    <property type="match status" value="1"/>
</dbReference>
<feature type="binding site" evidence="6">
    <location>
        <position position="179"/>
    </location>
    <ligand>
        <name>S-adenosyl-L-methionine</name>
        <dbReference type="ChEBI" id="CHEBI:59789"/>
    </ligand>
</feature>
<dbReference type="EC" id="2.1.1.-" evidence="6"/>
<feature type="binding site" evidence="6">
    <location>
        <position position="158"/>
    </location>
    <ligand>
        <name>S-adenosyl-L-methionine</name>
        <dbReference type="ChEBI" id="CHEBI:59789"/>
    </ligand>
</feature>
<keyword evidence="8" id="KW-1185">Reference proteome</keyword>
<evidence type="ECO:0000256" key="2">
    <source>
        <dbReference type="ARBA" id="ARBA00022490"/>
    </source>
</evidence>
<dbReference type="PANTHER" id="PTHR43648">
    <property type="entry name" value="ELECTRON TRANSFER FLAVOPROTEIN BETA SUBUNIT LYSINE METHYLTRANSFERASE"/>
    <property type="match status" value="1"/>
</dbReference>
<dbReference type="InterPro" id="IPR029063">
    <property type="entry name" value="SAM-dependent_MTases_sf"/>
</dbReference>
<evidence type="ECO:0000256" key="5">
    <source>
        <dbReference type="ARBA" id="ARBA00022691"/>
    </source>
</evidence>
<dbReference type="RefSeq" id="WP_204709375.1">
    <property type="nucleotide sequence ID" value="NZ_JACJLT010000001.1"/>
</dbReference>
<dbReference type="EMBL" id="JACJLT010000001">
    <property type="protein sequence ID" value="MBM6874060.1"/>
    <property type="molecule type" value="Genomic_DNA"/>
</dbReference>
<keyword evidence="3 6" id="KW-0489">Methyltransferase</keyword>
<comment type="similarity">
    <text evidence="1 6">Belongs to the methyltransferase superfamily. PrmA family.</text>
</comment>
<dbReference type="CDD" id="cd02440">
    <property type="entry name" value="AdoMet_MTases"/>
    <property type="match status" value="1"/>
</dbReference>
<evidence type="ECO:0000313" key="7">
    <source>
        <dbReference type="EMBL" id="MBM6874060.1"/>
    </source>
</evidence>
<feature type="binding site" evidence="6">
    <location>
        <position position="201"/>
    </location>
    <ligand>
        <name>S-adenosyl-L-methionine</name>
        <dbReference type="ChEBI" id="CHEBI:59789"/>
    </ligand>
</feature>
<evidence type="ECO:0000256" key="3">
    <source>
        <dbReference type="ARBA" id="ARBA00022603"/>
    </source>
</evidence>
<protein>
    <recommendedName>
        <fullName evidence="6">Ribosomal protein L11 methyltransferase</fullName>
        <shortName evidence="6">L11 Mtase</shortName>
        <ecNumber evidence="6">2.1.1.-</ecNumber>
    </recommendedName>
</protein>
<comment type="catalytic activity">
    <reaction evidence="6">
        <text>L-lysyl-[protein] + 3 S-adenosyl-L-methionine = N(6),N(6),N(6)-trimethyl-L-lysyl-[protein] + 3 S-adenosyl-L-homocysteine + 3 H(+)</text>
        <dbReference type="Rhea" id="RHEA:54192"/>
        <dbReference type="Rhea" id="RHEA-COMP:9752"/>
        <dbReference type="Rhea" id="RHEA-COMP:13826"/>
        <dbReference type="ChEBI" id="CHEBI:15378"/>
        <dbReference type="ChEBI" id="CHEBI:29969"/>
        <dbReference type="ChEBI" id="CHEBI:57856"/>
        <dbReference type="ChEBI" id="CHEBI:59789"/>
        <dbReference type="ChEBI" id="CHEBI:61961"/>
    </reaction>
</comment>
<name>A0ABS2FZV5_FUSMR</name>
<comment type="caution">
    <text evidence="7">The sequence shown here is derived from an EMBL/GenBank/DDBJ whole genome shotgun (WGS) entry which is preliminary data.</text>
</comment>
<evidence type="ECO:0000313" key="8">
    <source>
        <dbReference type="Proteomes" id="UP000728968"/>
    </source>
</evidence>
<dbReference type="SUPFAM" id="SSF53335">
    <property type="entry name" value="S-adenosyl-L-methionine-dependent methyltransferases"/>
    <property type="match status" value="1"/>
</dbReference>
<gene>
    <name evidence="6 7" type="primary">prmA</name>
    <name evidence="7" type="ORF">H6A04_00040</name>
</gene>
<keyword evidence="7" id="KW-0687">Ribonucleoprotein</keyword>
<dbReference type="GO" id="GO:0032259">
    <property type="term" value="P:methylation"/>
    <property type="evidence" value="ECO:0007669"/>
    <property type="project" value="UniProtKB-KW"/>
</dbReference>
<comment type="function">
    <text evidence="6">Methylates ribosomal protein L11.</text>
</comment>
<dbReference type="HAMAP" id="MF_00735">
    <property type="entry name" value="Methyltr_PrmA"/>
    <property type="match status" value="1"/>
</dbReference>
<evidence type="ECO:0000256" key="6">
    <source>
        <dbReference type="HAMAP-Rule" id="MF_00735"/>
    </source>
</evidence>
<reference evidence="7 8" key="1">
    <citation type="journal article" date="2021" name="Sci. Rep.">
        <title>The distribution of antibiotic resistance genes in chicken gut microbiota commensals.</title>
        <authorList>
            <person name="Juricova H."/>
            <person name="Matiasovicova J."/>
            <person name="Kubasova T."/>
            <person name="Cejkova D."/>
            <person name="Rychlik I."/>
        </authorList>
    </citation>
    <scope>NUCLEOTIDE SEQUENCE [LARGE SCALE GENOMIC DNA]</scope>
    <source>
        <strain evidence="7 8">An425</strain>
    </source>
</reference>
<comment type="subcellular location">
    <subcellularLocation>
        <location evidence="6">Cytoplasm</location>
    </subcellularLocation>
</comment>
<organism evidence="7 8">
    <name type="scientific">Fusobacterium mortiferum</name>
    <dbReference type="NCBI Taxonomy" id="850"/>
    <lineage>
        <taxon>Bacteria</taxon>
        <taxon>Fusobacteriati</taxon>
        <taxon>Fusobacteriota</taxon>
        <taxon>Fusobacteriia</taxon>
        <taxon>Fusobacteriales</taxon>
        <taxon>Fusobacteriaceae</taxon>
        <taxon>Fusobacterium</taxon>
    </lineage>
</organism>
<dbReference type="PANTHER" id="PTHR43648:SF1">
    <property type="entry name" value="ELECTRON TRANSFER FLAVOPROTEIN BETA SUBUNIT LYSINE METHYLTRANSFERASE"/>
    <property type="match status" value="1"/>
</dbReference>
<dbReference type="GO" id="GO:0005840">
    <property type="term" value="C:ribosome"/>
    <property type="evidence" value="ECO:0007669"/>
    <property type="project" value="UniProtKB-KW"/>
</dbReference>
<evidence type="ECO:0000256" key="1">
    <source>
        <dbReference type="ARBA" id="ARBA00009741"/>
    </source>
</evidence>
<proteinExistence type="inferred from homology"/>
<dbReference type="PIRSF" id="PIRSF000401">
    <property type="entry name" value="RPL11_MTase"/>
    <property type="match status" value="1"/>
</dbReference>
<dbReference type="GO" id="GO:0008168">
    <property type="term" value="F:methyltransferase activity"/>
    <property type="evidence" value="ECO:0007669"/>
    <property type="project" value="UniProtKB-KW"/>
</dbReference>
<sequence length="309" mass="35171">MKVVEIKVIYESDDIERATKEISDIFYGFGVTGLKIEEPMKSKNPLDFYKNEKEFLMVDHAISAYFPLNPYAEKRKAAILSTFEEKFAEREDIIYTIDFYEYDEEDYQNSWKKYLFPEKVSEKFVVKPTWREYTPEADELIIELDPGRAFGTGSHPTTSLCLKLMEENISEGDSVIDVGTGSGILMIAADRLGASEIYGTDIDELAVESAKENLELNNISEDKAKVYKGDLISVVENKKFDVVVANILADVLLILLHDISKVVKPNGKIIFSGIIEDKCELLRREVESLGFTVEEIKADKEWRAMLIKA</sequence>
<evidence type="ECO:0000256" key="4">
    <source>
        <dbReference type="ARBA" id="ARBA00022679"/>
    </source>
</evidence>
<keyword evidence="2 6" id="KW-0963">Cytoplasm</keyword>
<dbReference type="Proteomes" id="UP000728968">
    <property type="component" value="Unassembled WGS sequence"/>
</dbReference>
<dbReference type="NCBIfam" id="TIGR00406">
    <property type="entry name" value="prmA"/>
    <property type="match status" value="1"/>
</dbReference>
<keyword evidence="7" id="KW-0689">Ribosomal protein</keyword>
<accession>A0ABS2FZV5</accession>
<dbReference type="Pfam" id="PF06325">
    <property type="entry name" value="PrmA"/>
    <property type="match status" value="1"/>
</dbReference>
<keyword evidence="5 6" id="KW-0949">S-adenosyl-L-methionine</keyword>
<dbReference type="InterPro" id="IPR050078">
    <property type="entry name" value="Ribosomal_L11_MeTrfase_PrmA"/>
</dbReference>
<keyword evidence="4 6" id="KW-0808">Transferase</keyword>
<dbReference type="InterPro" id="IPR004498">
    <property type="entry name" value="Ribosomal_PrmA_MeTrfase"/>
</dbReference>
<feature type="binding site" evidence="6">
    <location>
        <position position="246"/>
    </location>
    <ligand>
        <name>S-adenosyl-L-methionine</name>
        <dbReference type="ChEBI" id="CHEBI:59789"/>
    </ligand>
</feature>